<evidence type="ECO:0000256" key="1">
    <source>
        <dbReference type="SAM" id="Phobius"/>
    </source>
</evidence>
<comment type="caution">
    <text evidence="2">The sequence shown here is derived from an EMBL/GenBank/DDBJ whole genome shotgun (WGS) entry which is preliminary data.</text>
</comment>
<sequence>SISNKISPCAMDCDLSLSKEDRELHNKEKPTAWKTGETEDYSQDASYLEELEKHRFSVCRSSAAANAASGEFFKHLCFVLVSVFSELEFAQWQSQGFWYIILLMASLWFLRLYLHYLSQWFFLQATSTPVTKFRFSPLTVELCYPASSLHVAEEMLVVAVGPFLLNAVVLLLVLVRWGCQLLFAFCPDVLSKLIITMGLWAVLDPLAVFIVDTVLGSGETPVADAAKLYWMFERTMQSGILGVMLTVLLYVLLFVISTLILYVYCLRLHNDSWILDTFQRIHSEESKFFIPYDLEISNQELSYIIKRSEQWRGLNGERRKTERKENARQHQRCKNRIGGLNERIGVNKKNNLFLLLKDACGHSVFPNPKSLIQHYCKAEVIQYFKVKCFVVRVV</sequence>
<feature type="transmembrane region" description="Helical" evidence="1">
    <location>
        <begin position="96"/>
        <end position="114"/>
    </location>
</feature>
<dbReference type="EMBL" id="JAKZEL010000024">
    <property type="protein sequence ID" value="KAI4530792.1"/>
    <property type="molecule type" value="Genomic_DNA"/>
</dbReference>
<proteinExistence type="predicted"/>
<evidence type="ECO:0000313" key="3">
    <source>
        <dbReference type="Proteomes" id="UP001214576"/>
    </source>
</evidence>
<name>A0AAD4TME9_OVIAM</name>
<dbReference type="PANTHER" id="PTHR33862:SF3">
    <property type="entry name" value="OROFACIAL CLEFT 1 CANDIDATE GENE 1 PROTEIN"/>
    <property type="match status" value="1"/>
</dbReference>
<feature type="transmembrane region" description="Helical" evidence="1">
    <location>
        <begin position="155"/>
        <end position="177"/>
    </location>
</feature>
<dbReference type="Proteomes" id="UP001214576">
    <property type="component" value="Unassembled WGS sequence"/>
</dbReference>
<keyword evidence="1" id="KW-0812">Transmembrane</keyword>
<feature type="transmembrane region" description="Helical" evidence="1">
    <location>
        <begin position="240"/>
        <end position="264"/>
    </location>
</feature>
<dbReference type="AlphaFoldDB" id="A0AAD4TME9"/>
<feature type="transmembrane region" description="Helical" evidence="1">
    <location>
        <begin position="189"/>
        <end position="211"/>
    </location>
</feature>
<accession>A0AAD4TME9</accession>
<dbReference type="PANTHER" id="PTHR33862">
    <property type="entry name" value="OROFACIAL CLEFT 1 CANDIDATE GENE 1 PROTEIN"/>
    <property type="match status" value="1"/>
</dbReference>
<protein>
    <recommendedName>
        <fullName evidence="4">Orofacial cleft 1 candidate gene 1 protein</fullName>
    </recommendedName>
</protein>
<evidence type="ECO:0000313" key="2">
    <source>
        <dbReference type="EMBL" id="KAI4530792.1"/>
    </source>
</evidence>
<feature type="non-terminal residue" evidence="2">
    <location>
        <position position="394"/>
    </location>
</feature>
<evidence type="ECO:0008006" key="4">
    <source>
        <dbReference type="Google" id="ProtNLM"/>
    </source>
</evidence>
<reference evidence="2" key="1">
    <citation type="submission" date="2022-03" db="EMBL/GenBank/DDBJ databases">
        <title>Genomic analyses of argali, domestic sheep and their hybrids provide insights into chromosomal evolution, heterosis and genetic basis of agronomic traits.</title>
        <authorList>
            <person name="Li M."/>
        </authorList>
    </citation>
    <scope>NUCLEOTIDE SEQUENCE</scope>
    <source>
        <strain evidence="2">CAU-MHL-2022a</strain>
        <tissue evidence="2">Skin</tissue>
    </source>
</reference>
<keyword evidence="1" id="KW-0472">Membrane</keyword>
<gene>
    <name evidence="2" type="ORF">MG293_018650</name>
</gene>
<keyword evidence="1" id="KW-1133">Transmembrane helix</keyword>
<keyword evidence="3" id="KW-1185">Reference proteome</keyword>
<organism evidence="2 3">
    <name type="scientific">Ovis ammon polii</name>
    <dbReference type="NCBI Taxonomy" id="230172"/>
    <lineage>
        <taxon>Eukaryota</taxon>
        <taxon>Metazoa</taxon>
        <taxon>Chordata</taxon>
        <taxon>Craniata</taxon>
        <taxon>Vertebrata</taxon>
        <taxon>Euteleostomi</taxon>
        <taxon>Mammalia</taxon>
        <taxon>Eutheria</taxon>
        <taxon>Laurasiatheria</taxon>
        <taxon>Artiodactyla</taxon>
        <taxon>Ruminantia</taxon>
        <taxon>Pecora</taxon>
        <taxon>Bovidae</taxon>
        <taxon>Caprinae</taxon>
        <taxon>Ovis</taxon>
    </lineage>
</organism>
<dbReference type="InterPro" id="IPR031390">
    <property type="entry name" value="OFCC1"/>
</dbReference>